<dbReference type="AlphaFoldDB" id="A0AAU7CQU2"/>
<keyword evidence="9" id="KW-1133">Transmembrane helix</keyword>
<dbReference type="CDD" id="cd14014">
    <property type="entry name" value="STKc_PknB_like"/>
    <property type="match status" value="1"/>
</dbReference>
<evidence type="ECO:0000256" key="3">
    <source>
        <dbReference type="ARBA" id="ARBA00022679"/>
    </source>
</evidence>
<keyword evidence="3" id="KW-0808">Transferase</keyword>
<dbReference type="PROSITE" id="PS50011">
    <property type="entry name" value="PROTEIN_KINASE_DOM"/>
    <property type="match status" value="1"/>
</dbReference>
<keyword evidence="4 7" id="KW-0547">Nucleotide-binding</keyword>
<feature type="domain" description="Protein kinase" evidence="10">
    <location>
        <begin position="100"/>
        <end position="359"/>
    </location>
</feature>
<dbReference type="InterPro" id="IPR021796">
    <property type="entry name" value="Tll0287-like_dom"/>
</dbReference>
<name>A0AAU7CQU2_9BACT</name>
<evidence type="ECO:0000256" key="5">
    <source>
        <dbReference type="ARBA" id="ARBA00022777"/>
    </source>
</evidence>
<dbReference type="SUPFAM" id="SSF56112">
    <property type="entry name" value="Protein kinase-like (PK-like)"/>
    <property type="match status" value="1"/>
</dbReference>
<keyword evidence="6 7" id="KW-0067">ATP-binding</keyword>
<protein>
    <recommendedName>
        <fullName evidence="1">non-specific serine/threonine protein kinase</fullName>
        <ecNumber evidence="1">2.7.11.1</ecNumber>
    </recommendedName>
</protein>
<evidence type="ECO:0000259" key="10">
    <source>
        <dbReference type="PROSITE" id="PS50011"/>
    </source>
</evidence>
<dbReference type="EC" id="2.7.11.1" evidence="1"/>
<dbReference type="SMART" id="SM00220">
    <property type="entry name" value="S_TKc"/>
    <property type="match status" value="1"/>
</dbReference>
<keyword evidence="5 11" id="KW-0418">Kinase</keyword>
<feature type="binding site" evidence="7">
    <location>
        <position position="129"/>
    </location>
    <ligand>
        <name>ATP</name>
        <dbReference type="ChEBI" id="CHEBI:30616"/>
    </ligand>
</feature>
<dbReference type="RefSeq" id="WP_406700793.1">
    <property type="nucleotide sequence ID" value="NZ_CP155447.1"/>
</dbReference>
<dbReference type="Gene3D" id="1.10.510.10">
    <property type="entry name" value="Transferase(Phosphotransferase) domain 1"/>
    <property type="match status" value="1"/>
</dbReference>
<evidence type="ECO:0000256" key="6">
    <source>
        <dbReference type="ARBA" id="ARBA00022840"/>
    </source>
</evidence>
<dbReference type="InterPro" id="IPR017441">
    <property type="entry name" value="Protein_kinase_ATP_BS"/>
</dbReference>
<dbReference type="PANTHER" id="PTHR43289:SF6">
    <property type="entry name" value="SERINE_THREONINE-PROTEIN KINASE NEKL-3"/>
    <property type="match status" value="1"/>
</dbReference>
<dbReference type="InterPro" id="IPR000719">
    <property type="entry name" value="Prot_kinase_dom"/>
</dbReference>
<dbReference type="PROSITE" id="PS00108">
    <property type="entry name" value="PROTEIN_KINASE_ST"/>
    <property type="match status" value="1"/>
</dbReference>
<keyword evidence="9" id="KW-0472">Membrane</keyword>
<feature type="region of interest" description="Disordered" evidence="8">
    <location>
        <begin position="260"/>
        <end position="279"/>
    </location>
</feature>
<dbReference type="FunFam" id="1.10.510.10:FF:000021">
    <property type="entry name" value="Serine/threonine protein kinase"/>
    <property type="match status" value="1"/>
</dbReference>
<evidence type="ECO:0000256" key="9">
    <source>
        <dbReference type="SAM" id="Phobius"/>
    </source>
</evidence>
<evidence type="ECO:0000256" key="8">
    <source>
        <dbReference type="SAM" id="MobiDB-lite"/>
    </source>
</evidence>
<feature type="transmembrane region" description="Helical" evidence="9">
    <location>
        <begin position="591"/>
        <end position="611"/>
    </location>
</feature>
<dbReference type="Pfam" id="PF11845">
    <property type="entry name" value="Tll0287-like"/>
    <property type="match status" value="1"/>
</dbReference>
<dbReference type="Gene3D" id="3.30.200.20">
    <property type="entry name" value="Phosphorylase Kinase, domain 1"/>
    <property type="match status" value="1"/>
</dbReference>
<dbReference type="GO" id="GO:0005524">
    <property type="term" value="F:ATP binding"/>
    <property type="evidence" value="ECO:0007669"/>
    <property type="project" value="UniProtKB-UniRule"/>
</dbReference>
<dbReference type="InterPro" id="IPR011009">
    <property type="entry name" value="Kinase-like_dom_sf"/>
</dbReference>
<evidence type="ECO:0000256" key="7">
    <source>
        <dbReference type="PROSITE-ProRule" id="PRU10141"/>
    </source>
</evidence>
<keyword evidence="2" id="KW-0723">Serine/threonine-protein kinase</keyword>
<gene>
    <name evidence="11" type="ORF">V5E97_18565</name>
</gene>
<dbReference type="PROSITE" id="PS00107">
    <property type="entry name" value="PROTEIN_KINASE_ATP"/>
    <property type="match status" value="1"/>
</dbReference>
<reference evidence="11" key="1">
    <citation type="submission" date="2024-05" db="EMBL/GenBank/DDBJ databases">
        <title>Planctomycetes of the genus Singulisphaera possess chitinolytic capabilities.</title>
        <authorList>
            <person name="Ivanova A."/>
        </authorList>
    </citation>
    <scope>NUCLEOTIDE SEQUENCE</scope>
    <source>
        <strain evidence="11">Ch08T</strain>
    </source>
</reference>
<dbReference type="PANTHER" id="PTHR43289">
    <property type="entry name" value="MITOGEN-ACTIVATED PROTEIN KINASE KINASE KINASE 20-RELATED"/>
    <property type="match status" value="1"/>
</dbReference>
<evidence type="ECO:0000313" key="11">
    <source>
        <dbReference type="EMBL" id="XBH07957.1"/>
    </source>
</evidence>
<dbReference type="GO" id="GO:0004674">
    <property type="term" value="F:protein serine/threonine kinase activity"/>
    <property type="evidence" value="ECO:0007669"/>
    <property type="project" value="UniProtKB-KW"/>
</dbReference>
<keyword evidence="9" id="KW-0812">Transmembrane</keyword>
<organism evidence="11">
    <name type="scientific">Singulisphaera sp. Ch08</name>
    <dbReference type="NCBI Taxonomy" id="3120278"/>
    <lineage>
        <taxon>Bacteria</taxon>
        <taxon>Pseudomonadati</taxon>
        <taxon>Planctomycetota</taxon>
        <taxon>Planctomycetia</taxon>
        <taxon>Isosphaerales</taxon>
        <taxon>Isosphaeraceae</taxon>
        <taxon>Singulisphaera</taxon>
    </lineage>
</organism>
<dbReference type="InterPro" id="IPR008271">
    <property type="entry name" value="Ser/Thr_kinase_AS"/>
</dbReference>
<evidence type="ECO:0000256" key="1">
    <source>
        <dbReference type="ARBA" id="ARBA00012513"/>
    </source>
</evidence>
<accession>A0AAU7CQU2</accession>
<evidence type="ECO:0000256" key="2">
    <source>
        <dbReference type="ARBA" id="ARBA00022527"/>
    </source>
</evidence>
<sequence>MTPSDCPPRDKLQAFWSGLLPGPTFDVVAEHVECCALCESALAFLDAEPDEFLTQLRKTMDLATPEEPIPGGLLAALRSLPVRSIRERIALGEPCRLGRFDLLEELGTGSFGHVFLARDAELARTVAIKIPRAGVLASQDDVERFLREARSAAQLTHPGIVSLHEVGHSADGTYYLVEEYVPGKTLERRLREGPISLREAAVLVATVAEALDYAHRRGVIHRDIKPSNILIDDEGSPHLMDFGLAKHDADETSLTEDGQVLGTPAYMSPEQARGDSRGADARSDVYSLGVVLYELITGERPFQGNRRMLLLQVLEDEPRPPRRLNDKAPRTLETICLKAMAKVPARRYATAKELADDLRSDLEGKPIRARPPGVTGRLRHWCRRNPVAASLLVAVTLGSAVGLWHLSRLSESLVRSTALEGAAQQAEMLEVVNALYSSNVVERLQRRGIVVTHDYTTKAGAIPLPATFTIESGQEIGRQSKTGILFRLYSDSPFKSRKDGGPRDDFERYALAELKRNPGTPVSRFEIFQNRPSLRYATARRMTTDCIGCHNFDPNSSKRDWKPGEVGGVLEIVRPLDRDIARTSEGLRGTFILMAVVSGALLSLSGLFLLARRRRIVDPRVGGREEVV</sequence>
<evidence type="ECO:0000256" key="4">
    <source>
        <dbReference type="ARBA" id="ARBA00022741"/>
    </source>
</evidence>
<proteinExistence type="predicted"/>
<dbReference type="Pfam" id="PF00069">
    <property type="entry name" value="Pkinase"/>
    <property type="match status" value="1"/>
</dbReference>
<dbReference type="EMBL" id="CP155447">
    <property type="protein sequence ID" value="XBH07957.1"/>
    <property type="molecule type" value="Genomic_DNA"/>
</dbReference>